<gene>
    <name evidence="1" type="ORF">COU03_03790</name>
</gene>
<proteinExistence type="predicted"/>
<dbReference type="SUPFAM" id="SSF50118">
    <property type="entry name" value="Cell growth inhibitor/plasmid maintenance toxic component"/>
    <property type="match status" value="1"/>
</dbReference>
<dbReference type="EMBL" id="PFAV01000071">
    <property type="protein sequence ID" value="PIR90868.1"/>
    <property type="molecule type" value="Genomic_DNA"/>
</dbReference>
<protein>
    <recommendedName>
        <fullName evidence="3">2,4-dihydroxyhept-2-ene-1,7-dioic acid aldolase</fullName>
    </recommendedName>
</protein>
<dbReference type="Proteomes" id="UP000228906">
    <property type="component" value="Unassembled WGS sequence"/>
</dbReference>
<accession>A0A2H0UVK9</accession>
<dbReference type="InterPro" id="IPR003477">
    <property type="entry name" value="PemK-like"/>
</dbReference>
<organism evidence="1 2">
    <name type="scientific">bacterium (Candidatus Gribaldobacteria) CG10_big_fil_rev_8_21_14_0_10_41_12</name>
    <dbReference type="NCBI Taxonomy" id="2014277"/>
    <lineage>
        <taxon>Bacteria</taxon>
        <taxon>Candidatus Gribaldobacteria</taxon>
    </lineage>
</organism>
<dbReference type="GO" id="GO:0003677">
    <property type="term" value="F:DNA binding"/>
    <property type="evidence" value="ECO:0007669"/>
    <property type="project" value="InterPro"/>
</dbReference>
<sequence>MDITQFLKNWFSLKLLLYLKKSNIIFKQRKLWWCSLGVNLGEEIFGKGLIFTRPVLIFKKLTSNSFLGLPLTSQEKTGTWYVKIKQGGKTNWVILNQARILDKKRLTNRIGTIDDTDFQKVKQNFLDFFGS</sequence>
<dbReference type="InterPro" id="IPR011067">
    <property type="entry name" value="Plasmid_toxin/cell-grow_inhib"/>
</dbReference>
<evidence type="ECO:0000313" key="2">
    <source>
        <dbReference type="Proteomes" id="UP000228906"/>
    </source>
</evidence>
<evidence type="ECO:0008006" key="3">
    <source>
        <dbReference type="Google" id="ProtNLM"/>
    </source>
</evidence>
<dbReference type="Pfam" id="PF02452">
    <property type="entry name" value="PemK_toxin"/>
    <property type="match status" value="1"/>
</dbReference>
<comment type="caution">
    <text evidence="1">The sequence shown here is derived from an EMBL/GenBank/DDBJ whole genome shotgun (WGS) entry which is preliminary data.</text>
</comment>
<dbReference type="Gene3D" id="2.30.30.110">
    <property type="match status" value="1"/>
</dbReference>
<reference evidence="2" key="1">
    <citation type="submission" date="2017-09" db="EMBL/GenBank/DDBJ databases">
        <title>Depth-based differentiation of microbial function through sediment-hosted aquifers and enrichment of novel symbionts in the deep terrestrial subsurface.</title>
        <authorList>
            <person name="Probst A.J."/>
            <person name="Ladd B."/>
            <person name="Jarett J.K."/>
            <person name="Geller-Mcgrath D.E."/>
            <person name="Sieber C.M.K."/>
            <person name="Emerson J.B."/>
            <person name="Anantharaman K."/>
            <person name="Thomas B.C."/>
            <person name="Malmstrom R."/>
            <person name="Stieglmeier M."/>
            <person name="Klingl A."/>
            <person name="Woyke T."/>
            <person name="Ryan C.M."/>
            <person name="Banfield J.F."/>
        </authorList>
    </citation>
    <scope>NUCLEOTIDE SEQUENCE [LARGE SCALE GENOMIC DNA]</scope>
</reference>
<evidence type="ECO:0000313" key="1">
    <source>
        <dbReference type="EMBL" id="PIR90868.1"/>
    </source>
</evidence>
<name>A0A2H0UVK9_9BACT</name>
<dbReference type="AlphaFoldDB" id="A0A2H0UVK9"/>